<dbReference type="Pfam" id="PF13185">
    <property type="entry name" value="GAF_2"/>
    <property type="match status" value="1"/>
</dbReference>
<proteinExistence type="predicted"/>
<evidence type="ECO:0000259" key="1">
    <source>
        <dbReference type="PROSITE" id="PS50883"/>
    </source>
</evidence>
<organism evidence="2 3">
    <name type="scientific">Thalassolituus maritimus</name>
    <dbReference type="NCBI Taxonomy" id="484498"/>
    <lineage>
        <taxon>Bacteria</taxon>
        <taxon>Pseudomonadati</taxon>
        <taxon>Pseudomonadota</taxon>
        <taxon>Gammaproteobacteria</taxon>
        <taxon>Oceanospirillales</taxon>
        <taxon>Oceanospirillaceae</taxon>
        <taxon>Thalassolituus</taxon>
    </lineage>
</organism>
<dbReference type="InterPro" id="IPR029016">
    <property type="entry name" value="GAF-like_dom_sf"/>
</dbReference>
<dbReference type="PROSITE" id="PS50883">
    <property type="entry name" value="EAL"/>
    <property type="match status" value="1"/>
</dbReference>
<dbReference type="RefSeq" id="WP_076517434.1">
    <property type="nucleotide sequence ID" value="NZ_FTOH01000010.1"/>
</dbReference>
<reference evidence="3" key="1">
    <citation type="submission" date="2017-01" db="EMBL/GenBank/DDBJ databases">
        <authorList>
            <person name="Varghese N."/>
            <person name="Submissions S."/>
        </authorList>
    </citation>
    <scope>NUCLEOTIDE SEQUENCE [LARGE SCALE GENOMIC DNA]</scope>
    <source>
        <strain evidence="3">DSM 24913</strain>
    </source>
</reference>
<dbReference type="InterPro" id="IPR035919">
    <property type="entry name" value="EAL_sf"/>
</dbReference>
<dbReference type="InterPro" id="IPR050706">
    <property type="entry name" value="Cyclic-di-GMP_PDE-like"/>
</dbReference>
<sequence length="405" mass="44529">MSDLSDALEQLTHAFDPVAVLKGNELLEQSLLSLLRTVRTKLRMEVGFISRFDGDMRTFYLVDSAPGVDIVRAGGSDYRGESLCQRVVDGRAPQLIADAQRTAGASDLAAVKLVPVGAHISVPIVFSDGTVFGTFCVFSRYVIPELNHRSLAMCRVFADAIAAMIEEADALPLHESEHRIQLKNEVTELITKHGLKYVRVPLVNLNTGKQEGTELIPSLVRTTDNLASPLLLVHQAVRLGLAKLIGVNLMEQLFATLSALPDEHYVVINVTPEFLAEFSFTVWLSDDLCRRIVFEISEHDRVASYHELKRVLQPLRQSGIRLSIDNAGAGFASMQHILQLQPEFVKLDSCLTCGVASDTAQQAMLQALLLFSRSQGSTLVADGISNQQDEDYLLHSGISLGQYCQ</sequence>
<dbReference type="Pfam" id="PF00563">
    <property type="entry name" value="EAL"/>
    <property type="match status" value="1"/>
</dbReference>
<dbReference type="OrthoDB" id="1673646at2"/>
<feature type="domain" description="EAL" evidence="1">
    <location>
        <begin position="179"/>
        <end position="405"/>
    </location>
</feature>
<dbReference type="PANTHER" id="PTHR33121:SF79">
    <property type="entry name" value="CYCLIC DI-GMP PHOSPHODIESTERASE PDED-RELATED"/>
    <property type="match status" value="1"/>
</dbReference>
<dbReference type="SMART" id="SM00065">
    <property type="entry name" value="GAF"/>
    <property type="match status" value="1"/>
</dbReference>
<dbReference type="SUPFAM" id="SSF141868">
    <property type="entry name" value="EAL domain-like"/>
    <property type="match status" value="1"/>
</dbReference>
<name>A0A1N7PNC7_9GAMM</name>
<evidence type="ECO:0000313" key="2">
    <source>
        <dbReference type="EMBL" id="SIT12086.1"/>
    </source>
</evidence>
<dbReference type="Proteomes" id="UP000185639">
    <property type="component" value="Unassembled WGS sequence"/>
</dbReference>
<dbReference type="InterPro" id="IPR001633">
    <property type="entry name" value="EAL_dom"/>
</dbReference>
<dbReference type="SUPFAM" id="SSF55781">
    <property type="entry name" value="GAF domain-like"/>
    <property type="match status" value="1"/>
</dbReference>
<protein>
    <submittedName>
        <fullName evidence="2">EAL domain, c-di-GMP-specific phosphodiesterase class I (Or its enzymatically inactive variant)</fullName>
    </submittedName>
</protein>
<dbReference type="PANTHER" id="PTHR33121">
    <property type="entry name" value="CYCLIC DI-GMP PHOSPHODIESTERASE PDEF"/>
    <property type="match status" value="1"/>
</dbReference>
<evidence type="ECO:0000313" key="3">
    <source>
        <dbReference type="Proteomes" id="UP000185639"/>
    </source>
</evidence>
<keyword evidence="3" id="KW-1185">Reference proteome</keyword>
<dbReference type="AlphaFoldDB" id="A0A1N7PNC7"/>
<gene>
    <name evidence="2" type="ORF">SAMN05421686_110117</name>
</gene>
<accession>A0A1N7PNC7</accession>
<dbReference type="STRING" id="484498.SAMN05421686_110117"/>
<dbReference type="Gene3D" id="3.30.450.40">
    <property type="match status" value="1"/>
</dbReference>
<dbReference type="InterPro" id="IPR003018">
    <property type="entry name" value="GAF"/>
</dbReference>
<dbReference type="SMART" id="SM00052">
    <property type="entry name" value="EAL"/>
    <property type="match status" value="1"/>
</dbReference>
<dbReference type="EMBL" id="FTOH01000010">
    <property type="protein sequence ID" value="SIT12086.1"/>
    <property type="molecule type" value="Genomic_DNA"/>
</dbReference>
<dbReference type="Gene3D" id="3.20.20.450">
    <property type="entry name" value="EAL domain"/>
    <property type="match status" value="1"/>
</dbReference>
<dbReference type="CDD" id="cd01948">
    <property type="entry name" value="EAL"/>
    <property type="match status" value="1"/>
</dbReference>
<dbReference type="GO" id="GO:0071111">
    <property type="term" value="F:cyclic-guanylate-specific phosphodiesterase activity"/>
    <property type="evidence" value="ECO:0007669"/>
    <property type="project" value="InterPro"/>
</dbReference>